<evidence type="ECO:0000313" key="5">
    <source>
        <dbReference type="Proteomes" id="UP000198888"/>
    </source>
</evidence>
<dbReference type="InterPro" id="IPR036915">
    <property type="entry name" value="Cyclin-like_sf"/>
</dbReference>
<dbReference type="GO" id="GO:0017025">
    <property type="term" value="F:TBP-class protein binding"/>
    <property type="evidence" value="ECO:0007669"/>
    <property type="project" value="InterPro"/>
</dbReference>
<keyword evidence="2" id="KW-0804">Transcription</keyword>
<dbReference type="STRING" id="1073996.SAMN05444271_12841"/>
<dbReference type="PANTHER" id="PTHR11618:SF13">
    <property type="entry name" value="TRANSCRIPTION INITIATION FACTOR IIB"/>
    <property type="match status" value="1"/>
</dbReference>
<proteinExistence type="predicted"/>
<dbReference type="Pfam" id="PF00382">
    <property type="entry name" value="TFIIB"/>
    <property type="match status" value="2"/>
</dbReference>
<dbReference type="OrthoDB" id="350331at2157"/>
<protein>
    <submittedName>
        <fullName evidence="4">Transcription initiation factor TFIIIB, Brf1 subunit/Transcription initiation factor TFIIB</fullName>
    </submittedName>
</protein>
<dbReference type="GeneID" id="35002814"/>
<dbReference type="Gene3D" id="1.10.472.170">
    <property type="match status" value="1"/>
</dbReference>
<keyword evidence="4" id="KW-0648">Protein biosynthesis</keyword>
<dbReference type="Gene3D" id="1.10.472.10">
    <property type="entry name" value="Cyclin-like"/>
    <property type="match status" value="1"/>
</dbReference>
<dbReference type="InterPro" id="IPR013150">
    <property type="entry name" value="TFIIB_cyclin"/>
</dbReference>
<dbReference type="RefSeq" id="WP_089673408.1">
    <property type="nucleotide sequence ID" value="NZ_CP024845.1"/>
</dbReference>
<dbReference type="GO" id="GO:0070897">
    <property type="term" value="P:transcription preinitiation complex assembly"/>
    <property type="evidence" value="ECO:0007669"/>
    <property type="project" value="InterPro"/>
</dbReference>
<sequence>MTVSDTEFSCPLCDSTDTEKINQDKLRCSDCNLIIAADTPSTEFEIAAESLSQDRDVVETRQWQDTVTVRDSSDEMLVSLIGDTEDRIRELDGTTEDCVKAAETVAEAWEQQYFRGRSISTGIAAVVYASFRKQESPRPLGIVAETCGVSDQEIRTAYRSLKSDCDMHNKITPVDTYIPYLRTRLGLDEVTEQRAREILETSIGVTGSPTSIASACLYLATEGQDKSITLAEAGAVSGVAKETVWKKTQDLKA</sequence>
<accession>A0A1H6X135</accession>
<dbReference type="KEGG" id="hae:halTADL_2036"/>
<dbReference type="PANTHER" id="PTHR11618">
    <property type="entry name" value="TRANSCRIPTION INITIATION FACTOR IIB-RELATED"/>
    <property type="match status" value="1"/>
</dbReference>
<dbReference type="PRINTS" id="PR00685">
    <property type="entry name" value="TIFACTORIIB"/>
</dbReference>
<evidence type="ECO:0000313" key="4">
    <source>
        <dbReference type="EMBL" id="SEJ18285.1"/>
    </source>
</evidence>
<evidence type="ECO:0000259" key="3">
    <source>
        <dbReference type="Pfam" id="PF00382"/>
    </source>
</evidence>
<feature type="domain" description="Transcription factor TFIIB cyclin-like" evidence="3">
    <location>
        <begin position="175"/>
        <end position="247"/>
    </location>
</feature>
<dbReference type="Proteomes" id="UP000198888">
    <property type="component" value="Unassembled WGS sequence"/>
</dbReference>
<dbReference type="GO" id="GO:0003743">
    <property type="term" value="F:translation initiation factor activity"/>
    <property type="evidence" value="ECO:0007669"/>
    <property type="project" value="UniProtKB-KW"/>
</dbReference>
<reference evidence="4 5" key="1">
    <citation type="submission" date="2016-10" db="EMBL/GenBank/DDBJ databases">
        <authorList>
            <person name="de Groot N.N."/>
        </authorList>
    </citation>
    <scope>NUCLEOTIDE SEQUENCE [LARGE SCALE GENOMIC DNA]</scope>
    <source>
        <strain evidence="4 5">DSM 22187</strain>
    </source>
</reference>
<dbReference type="AlphaFoldDB" id="A0A1H6X135"/>
<feature type="domain" description="Transcription factor TFIIB cyclin-like" evidence="3">
    <location>
        <begin position="100"/>
        <end position="162"/>
    </location>
</feature>
<name>A0A1H6X135_9EURY</name>
<organism evidence="4 5">
    <name type="scientific">Halohasta litchfieldiae</name>
    <dbReference type="NCBI Taxonomy" id="1073996"/>
    <lineage>
        <taxon>Archaea</taxon>
        <taxon>Methanobacteriati</taxon>
        <taxon>Methanobacteriota</taxon>
        <taxon>Stenosarchaea group</taxon>
        <taxon>Halobacteria</taxon>
        <taxon>Halobacteriales</taxon>
        <taxon>Haloferacaceae</taxon>
        <taxon>Halohasta</taxon>
    </lineage>
</organism>
<evidence type="ECO:0000256" key="1">
    <source>
        <dbReference type="ARBA" id="ARBA00023015"/>
    </source>
</evidence>
<dbReference type="GO" id="GO:0097550">
    <property type="term" value="C:transcription preinitiation complex"/>
    <property type="evidence" value="ECO:0007669"/>
    <property type="project" value="TreeGrafter"/>
</dbReference>
<gene>
    <name evidence="4" type="ORF">SAMN05444271_12841</name>
</gene>
<evidence type="ECO:0000256" key="2">
    <source>
        <dbReference type="ARBA" id="ARBA00023163"/>
    </source>
</evidence>
<dbReference type="EMBL" id="FNYR01000028">
    <property type="protein sequence ID" value="SEJ18285.1"/>
    <property type="molecule type" value="Genomic_DNA"/>
</dbReference>
<dbReference type="InterPro" id="IPR000812">
    <property type="entry name" value="TFIIB"/>
</dbReference>
<keyword evidence="5" id="KW-1185">Reference proteome</keyword>
<keyword evidence="4" id="KW-0396">Initiation factor</keyword>
<accession>A0A2H4Q331</accession>
<keyword evidence="1" id="KW-0805">Transcription regulation</keyword>
<dbReference type="SUPFAM" id="SSF47954">
    <property type="entry name" value="Cyclin-like"/>
    <property type="match status" value="2"/>
</dbReference>